<comment type="caution">
    <text evidence="3">The sequence shown here is derived from an EMBL/GenBank/DDBJ whole genome shotgun (WGS) entry which is preliminary data.</text>
</comment>
<evidence type="ECO:0000313" key="4">
    <source>
        <dbReference type="Proteomes" id="UP000317624"/>
    </source>
</evidence>
<sequence length="213" mass="23119">MFLYKLLSASLLAGILPLVSAAQTTPDSPRYYVGVGGSMLNSFGSGSSRIFGPSLTAGLQLKPRLAVQVGTTVTWRNYSSSFITTDAQQRQTVYTNTSHSNFITVPALLRYTLTPAAAAKRLQVDALVGISLLINTSRSTSRTLYPDQTQYESSNRYSNLRSSLVLGPALRYSLTPQVALTAEVPINLEVSSAYGLRNSLFYNLQVGARYNFG</sequence>
<dbReference type="Pfam" id="PF13568">
    <property type="entry name" value="OMP_b-brl_2"/>
    <property type="match status" value="1"/>
</dbReference>
<accession>A0A558BPY7</accession>
<evidence type="ECO:0000259" key="2">
    <source>
        <dbReference type="Pfam" id="PF13568"/>
    </source>
</evidence>
<feature type="signal peptide" evidence="1">
    <location>
        <begin position="1"/>
        <end position="21"/>
    </location>
</feature>
<proteinExistence type="predicted"/>
<reference evidence="3 4" key="1">
    <citation type="submission" date="2019-07" db="EMBL/GenBank/DDBJ databases">
        <title>Hymenobacter sp. straun FUR1 Genome sequencing and assembly.</title>
        <authorList>
            <person name="Chhetri G."/>
        </authorList>
    </citation>
    <scope>NUCLEOTIDE SEQUENCE [LARGE SCALE GENOMIC DNA]</scope>
    <source>
        <strain evidence="3 4">Fur1</strain>
    </source>
</reference>
<dbReference type="InterPro" id="IPR011250">
    <property type="entry name" value="OMP/PagP_B-barrel"/>
</dbReference>
<evidence type="ECO:0000313" key="3">
    <source>
        <dbReference type="EMBL" id="TVT38586.1"/>
    </source>
</evidence>
<evidence type="ECO:0000256" key="1">
    <source>
        <dbReference type="SAM" id="SignalP"/>
    </source>
</evidence>
<dbReference type="Proteomes" id="UP000317624">
    <property type="component" value="Unassembled WGS sequence"/>
</dbReference>
<keyword evidence="1" id="KW-0732">Signal</keyword>
<name>A0A558BPY7_9BACT</name>
<keyword evidence="4" id="KW-1185">Reference proteome</keyword>
<dbReference type="RefSeq" id="WP_144851604.1">
    <property type="nucleotide sequence ID" value="NZ_VMRJ01000005.1"/>
</dbReference>
<dbReference type="EMBL" id="VMRJ01000005">
    <property type="protein sequence ID" value="TVT38586.1"/>
    <property type="molecule type" value="Genomic_DNA"/>
</dbReference>
<protein>
    <submittedName>
        <fullName evidence="3">Porin family protein</fullName>
    </submittedName>
</protein>
<dbReference type="SUPFAM" id="SSF56925">
    <property type="entry name" value="OMPA-like"/>
    <property type="match status" value="1"/>
</dbReference>
<dbReference type="AlphaFoldDB" id="A0A558BPY7"/>
<dbReference type="InterPro" id="IPR025665">
    <property type="entry name" value="Beta-barrel_OMP_2"/>
</dbReference>
<feature type="domain" description="Outer membrane protein beta-barrel" evidence="2">
    <location>
        <begin position="56"/>
        <end position="199"/>
    </location>
</feature>
<gene>
    <name evidence="3" type="ORF">FNT36_20615</name>
</gene>
<feature type="chain" id="PRO_5021799781" evidence="1">
    <location>
        <begin position="22"/>
        <end position="213"/>
    </location>
</feature>
<organism evidence="3 4">
    <name type="scientific">Hymenobacter setariae</name>
    <dbReference type="NCBI Taxonomy" id="2594794"/>
    <lineage>
        <taxon>Bacteria</taxon>
        <taxon>Pseudomonadati</taxon>
        <taxon>Bacteroidota</taxon>
        <taxon>Cytophagia</taxon>
        <taxon>Cytophagales</taxon>
        <taxon>Hymenobacteraceae</taxon>
        <taxon>Hymenobacter</taxon>
    </lineage>
</organism>